<feature type="transmembrane region" description="Helical" evidence="9">
    <location>
        <begin position="149"/>
        <end position="172"/>
    </location>
</feature>
<accession>I8AIN6</accession>
<comment type="caution">
    <text evidence="11">The sequence shown here is derived from an EMBL/GenBank/DDBJ whole genome shotgun (WGS) entry which is preliminary data.</text>
</comment>
<feature type="transmembrane region" description="Helical" evidence="9">
    <location>
        <begin position="63"/>
        <end position="85"/>
    </location>
</feature>
<dbReference type="GO" id="GO:0015297">
    <property type="term" value="F:antiporter activity"/>
    <property type="evidence" value="ECO:0007669"/>
    <property type="project" value="UniProtKB-KW"/>
</dbReference>
<feature type="transmembrane region" description="Helical" evidence="9">
    <location>
        <begin position="404"/>
        <end position="422"/>
    </location>
</feature>
<dbReference type="Proteomes" id="UP000004080">
    <property type="component" value="Unassembled WGS sequence"/>
</dbReference>
<dbReference type="eggNOG" id="COG1757">
    <property type="taxonomic scope" value="Bacteria"/>
</dbReference>
<feature type="transmembrane region" description="Helical" evidence="9">
    <location>
        <begin position="366"/>
        <end position="384"/>
    </location>
</feature>
<feature type="transmembrane region" description="Helical" evidence="9">
    <location>
        <begin position="34"/>
        <end position="51"/>
    </location>
</feature>
<dbReference type="Pfam" id="PF03553">
    <property type="entry name" value="Na_H_antiporter"/>
    <property type="match status" value="1"/>
</dbReference>
<dbReference type="RefSeq" id="WP_007202117.1">
    <property type="nucleotide sequence ID" value="NZ_AKKV01000025.1"/>
</dbReference>
<dbReference type="STRING" id="1196324.A374_10163"/>
<dbReference type="GO" id="GO:0005886">
    <property type="term" value="C:plasma membrane"/>
    <property type="evidence" value="ECO:0007669"/>
    <property type="project" value="UniProtKB-SubCell"/>
</dbReference>
<evidence type="ECO:0000256" key="5">
    <source>
        <dbReference type="ARBA" id="ARBA00022692"/>
    </source>
</evidence>
<reference evidence="11 12" key="1">
    <citation type="journal article" date="2012" name="J. Bacteriol.">
        <title>Genome of Bacillus macauensis ZFHKF-1, a Long-Chain-Forming Bacterium.</title>
        <authorList>
            <person name="Cai L."/>
            <person name="Zhang T."/>
        </authorList>
    </citation>
    <scope>NUCLEOTIDE SEQUENCE [LARGE SCALE GENOMIC DNA]</scope>
    <source>
        <strain evidence="11 12">ZFHKF-1</strain>
    </source>
</reference>
<keyword evidence="7 9" id="KW-0472">Membrane</keyword>
<dbReference type="PANTHER" id="PTHR33451:SF5">
    <property type="entry name" value="NA+_H+ ANTIPORTER"/>
    <property type="match status" value="1"/>
</dbReference>
<evidence type="ECO:0000256" key="1">
    <source>
        <dbReference type="ARBA" id="ARBA00004651"/>
    </source>
</evidence>
<evidence type="ECO:0000256" key="7">
    <source>
        <dbReference type="ARBA" id="ARBA00023136"/>
    </source>
</evidence>
<evidence type="ECO:0000256" key="6">
    <source>
        <dbReference type="ARBA" id="ARBA00022989"/>
    </source>
</evidence>
<keyword evidence="3" id="KW-0050">Antiport</keyword>
<sequence>MTNQKANGWALMPFVLFLLLFIGTGVITGDFYKLPVVIAIMIAAVVALAMNRKESLTSKIERFAKGAGNIDIMMMVFIFILAGGFSESAKGMGAVKATVNVALTIIPENLLVVGLFLIAAFISLAMGTSMGTIAALGPIGAGISGQTDLSMALTLAAVIGGAMFGDNLSIISDTTIAAVRTQQTQMRDKFKVNFMIVLPAAIITCLILFFVTMGNVSHVTSGSYTIIKLLPYVLVLVAALLGLNVFIVLGGGIVLSGIIGLADGSYHITSFLKTITDGMFGMSELVFLAIFIGGTVELISYNGGISFLLNIFTKRISTKKGAEFGIAGLVSATNLSTANNTISIITAGPLAKQIADEYGIDRRKSASLLDIFSCSIQGLIPYGAQALTAAKIGSISPVSLVGYSFYPILIALCGMGAILIGYPKRLSKNKGE</sequence>
<proteinExistence type="inferred from homology"/>
<feature type="transmembrane region" description="Helical" evidence="9">
    <location>
        <begin position="232"/>
        <end position="262"/>
    </location>
</feature>
<feature type="transmembrane region" description="Helical" evidence="9">
    <location>
        <begin position="9"/>
        <end position="28"/>
    </location>
</feature>
<evidence type="ECO:0000256" key="8">
    <source>
        <dbReference type="ARBA" id="ARBA00038435"/>
    </source>
</evidence>
<evidence type="ECO:0000256" key="2">
    <source>
        <dbReference type="ARBA" id="ARBA00022448"/>
    </source>
</evidence>
<organism evidence="11 12">
    <name type="scientific">Fictibacillus macauensis ZFHKF-1</name>
    <dbReference type="NCBI Taxonomy" id="1196324"/>
    <lineage>
        <taxon>Bacteria</taxon>
        <taxon>Bacillati</taxon>
        <taxon>Bacillota</taxon>
        <taxon>Bacilli</taxon>
        <taxon>Bacillales</taxon>
        <taxon>Fictibacillaceae</taxon>
        <taxon>Fictibacillus</taxon>
    </lineage>
</organism>
<dbReference type="PATRIC" id="fig|1196324.3.peg.2076"/>
<keyword evidence="2" id="KW-0813">Transport</keyword>
<feature type="domain" description="Na+/H+ antiporter NhaC-like C-terminal" evidence="10">
    <location>
        <begin position="19"/>
        <end position="211"/>
    </location>
</feature>
<feature type="transmembrane region" description="Helical" evidence="9">
    <location>
        <begin position="192"/>
        <end position="211"/>
    </location>
</feature>
<dbReference type="AlphaFoldDB" id="I8AIN6"/>
<comment type="subcellular location">
    <subcellularLocation>
        <location evidence="1">Cell membrane</location>
        <topology evidence="1">Multi-pass membrane protein</topology>
    </subcellularLocation>
</comment>
<evidence type="ECO:0000313" key="11">
    <source>
        <dbReference type="EMBL" id="EIT85592.1"/>
    </source>
</evidence>
<dbReference type="EMBL" id="AKKV01000025">
    <property type="protein sequence ID" value="EIT85592.1"/>
    <property type="molecule type" value="Genomic_DNA"/>
</dbReference>
<keyword evidence="12" id="KW-1185">Reference proteome</keyword>
<comment type="similarity">
    <text evidence="8">Belongs to the NhaC Na(+)/H(+) (TC 2.A.35) antiporter family.</text>
</comment>
<keyword evidence="5 9" id="KW-0812">Transmembrane</keyword>
<name>I8AIN6_9BACL</name>
<keyword evidence="4" id="KW-1003">Cell membrane</keyword>
<protein>
    <submittedName>
        <fullName evidence="11">Na+/H+ antiporter family protein</fullName>
    </submittedName>
</protein>
<evidence type="ECO:0000259" key="10">
    <source>
        <dbReference type="Pfam" id="PF03553"/>
    </source>
</evidence>
<keyword evidence="6 9" id="KW-1133">Transmembrane helix</keyword>
<evidence type="ECO:0000313" key="12">
    <source>
        <dbReference type="Proteomes" id="UP000004080"/>
    </source>
</evidence>
<dbReference type="OrthoDB" id="9790605at2"/>
<gene>
    <name evidence="11" type="ORF">A374_10163</name>
</gene>
<feature type="transmembrane region" description="Helical" evidence="9">
    <location>
        <begin position="110"/>
        <end position="137"/>
    </location>
</feature>
<evidence type="ECO:0000256" key="3">
    <source>
        <dbReference type="ARBA" id="ARBA00022449"/>
    </source>
</evidence>
<feature type="transmembrane region" description="Helical" evidence="9">
    <location>
        <begin position="285"/>
        <end position="312"/>
    </location>
</feature>
<dbReference type="InterPro" id="IPR018461">
    <property type="entry name" value="Na/H_Antiport_NhaC-like_C"/>
</dbReference>
<evidence type="ECO:0000256" key="9">
    <source>
        <dbReference type="SAM" id="Phobius"/>
    </source>
</evidence>
<dbReference type="PANTHER" id="PTHR33451">
    <property type="entry name" value="MALATE-2H(+)/NA(+)-LACTATE ANTIPORTER"/>
    <property type="match status" value="1"/>
</dbReference>
<dbReference type="InterPro" id="IPR052180">
    <property type="entry name" value="NhaC_Na-H+_Antiporter"/>
</dbReference>
<evidence type="ECO:0000256" key="4">
    <source>
        <dbReference type="ARBA" id="ARBA00022475"/>
    </source>
</evidence>